<comment type="caution">
    <text evidence="3">The sequence shown here is derived from an EMBL/GenBank/DDBJ whole genome shotgun (WGS) entry which is preliminary data.</text>
</comment>
<evidence type="ECO:0000313" key="4">
    <source>
        <dbReference type="Proteomes" id="UP001207228"/>
    </source>
</evidence>
<dbReference type="Pfam" id="PF00582">
    <property type="entry name" value="Usp"/>
    <property type="match status" value="2"/>
</dbReference>
<evidence type="ECO:0000256" key="1">
    <source>
        <dbReference type="ARBA" id="ARBA00008791"/>
    </source>
</evidence>
<dbReference type="SUPFAM" id="SSF52402">
    <property type="entry name" value="Adenine nucleotide alpha hydrolases-like"/>
    <property type="match status" value="2"/>
</dbReference>
<dbReference type="PRINTS" id="PR01438">
    <property type="entry name" value="UNVRSLSTRESS"/>
</dbReference>
<feature type="domain" description="UspA" evidence="2">
    <location>
        <begin position="1"/>
        <end position="150"/>
    </location>
</feature>
<dbReference type="PANTHER" id="PTHR46268">
    <property type="entry name" value="STRESS RESPONSE PROTEIN NHAX"/>
    <property type="match status" value="1"/>
</dbReference>
<proteinExistence type="inferred from homology"/>
<name>A0ABT3RER7_9BACT</name>
<dbReference type="Gene3D" id="3.40.50.620">
    <property type="entry name" value="HUPs"/>
    <property type="match status" value="2"/>
</dbReference>
<evidence type="ECO:0000259" key="2">
    <source>
        <dbReference type="Pfam" id="PF00582"/>
    </source>
</evidence>
<gene>
    <name evidence="3" type="ORF">OO017_10330</name>
</gene>
<comment type="similarity">
    <text evidence="1">Belongs to the universal stress protein A family.</text>
</comment>
<dbReference type="InterPro" id="IPR014729">
    <property type="entry name" value="Rossmann-like_a/b/a_fold"/>
</dbReference>
<dbReference type="CDD" id="cd00293">
    <property type="entry name" value="USP-like"/>
    <property type="match status" value="1"/>
</dbReference>
<sequence length="301" mass="32969">MKTILVPIDYSDNSQNALAYALDIARITGAEIILFHAFYPIMTPPASINATDVILALEEGKARSLEDFGLAIRAEVGVAQGQAETYNSIPMKSVARMGDSYEMIVEAIHKYNTDLVVMGMQGGGPINQTLLGSTTISVMQESPVPILSVPENIPFRHFSKVVFATNLSKIPTNADLHLLRDFLKAFDAKLKILHLYRNNLQVASFDPGAALELLAEKLKGIEMECSFDIQDEVAEGIQRFIRQQQADLLVLIPQRHNFMSRLLDRSVTGKITAHPQVPLLALPAATLSNKSDKKGEEAVAG</sequence>
<feature type="domain" description="UspA" evidence="2">
    <location>
        <begin position="158"/>
        <end position="282"/>
    </location>
</feature>
<reference evidence="3 4" key="1">
    <citation type="submission" date="2022-11" db="EMBL/GenBank/DDBJ databases">
        <title>The characterization of three novel Bacteroidetes species and genomic analysis of their roles in tidal elemental geochemical cycles.</title>
        <authorList>
            <person name="Ma K.-J."/>
        </authorList>
    </citation>
    <scope>NUCLEOTIDE SEQUENCE [LARGE SCALE GENOMIC DNA]</scope>
    <source>
        <strain evidence="3 4">M82</strain>
    </source>
</reference>
<organism evidence="3 4">
    <name type="scientific">Pontibacter anaerobius</name>
    <dbReference type="NCBI Taxonomy" id="2993940"/>
    <lineage>
        <taxon>Bacteria</taxon>
        <taxon>Pseudomonadati</taxon>
        <taxon>Bacteroidota</taxon>
        <taxon>Cytophagia</taxon>
        <taxon>Cytophagales</taxon>
        <taxon>Hymenobacteraceae</taxon>
        <taxon>Pontibacter</taxon>
    </lineage>
</organism>
<dbReference type="EMBL" id="JAPFQO010000006">
    <property type="protein sequence ID" value="MCX2740342.1"/>
    <property type="molecule type" value="Genomic_DNA"/>
</dbReference>
<evidence type="ECO:0000313" key="3">
    <source>
        <dbReference type="EMBL" id="MCX2740342.1"/>
    </source>
</evidence>
<dbReference type="InterPro" id="IPR006015">
    <property type="entry name" value="Universal_stress_UspA"/>
</dbReference>
<protein>
    <submittedName>
        <fullName evidence="3">Universal stress protein</fullName>
    </submittedName>
</protein>
<dbReference type="RefSeq" id="WP_266052401.1">
    <property type="nucleotide sequence ID" value="NZ_JAPFQO010000006.1"/>
</dbReference>
<accession>A0ABT3RER7</accession>
<dbReference type="PANTHER" id="PTHR46268:SF6">
    <property type="entry name" value="UNIVERSAL STRESS PROTEIN UP12"/>
    <property type="match status" value="1"/>
</dbReference>
<dbReference type="Proteomes" id="UP001207228">
    <property type="component" value="Unassembled WGS sequence"/>
</dbReference>
<keyword evidence="4" id="KW-1185">Reference proteome</keyword>
<dbReference type="InterPro" id="IPR006016">
    <property type="entry name" value="UspA"/>
</dbReference>